<keyword evidence="3 7" id="KW-0813">Transport</keyword>
<dbReference type="PANTHER" id="PTHR48022">
    <property type="entry name" value="PLASTIDIC GLUCOSE TRANSPORTER 4"/>
    <property type="match status" value="1"/>
</dbReference>
<dbReference type="InterPro" id="IPR050360">
    <property type="entry name" value="MFS_Sugar_Transporters"/>
</dbReference>
<keyword evidence="11" id="KW-1185">Reference proteome</keyword>
<accession>A0A3D8QM29</accession>
<feature type="transmembrane region" description="Helical" evidence="8">
    <location>
        <begin position="140"/>
        <end position="158"/>
    </location>
</feature>
<dbReference type="InterPro" id="IPR005828">
    <property type="entry name" value="MFS_sugar_transport-like"/>
</dbReference>
<comment type="subcellular location">
    <subcellularLocation>
        <location evidence="1">Membrane</location>
        <topology evidence="1">Multi-pass membrane protein</topology>
    </subcellularLocation>
</comment>
<name>A0A3D8QM29_9HELO</name>
<dbReference type="GO" id="GO:0016020">
    <property type="term" value="C:membrane"/>
    <property type="evidence" value="ECO:0007669"/>
    <property type="project" value="UniProtKB-SubCell"/>
</dbReference>
<evidence type="ECO:0000259" key="9">
    <source>
        <dbReference type="PROSITE" id="PS50850"/>
    </source>
</evidence>
<dbReference type="PROSITE" id="PS50850">
    <property type="entry name" value="MFS"/>
    <property type="match status" value="1"/>
</dbReference>
<dbReference type="GO" id="GO:0005351">
    <property type="term" value="F:carbohydrate:proton symporter activity"/>
    <property type="evidence" value="ECO:0007669"/>
    <property type="project" value="TreeGrafter"/>
</dbReference>
<dbReference type="SUPFAM" id="SSF103473">
    <property type="entry name" value="MFS general substrate transporter"/>
    <property type="match status" value="1"/>
</dbReference>
<dbReference type="InterPro" id="IPR020846">
    <property type="entry name" value="MFS_dom"/>
</dbReference>
<evidence type="ECO:0000256" key="6">
    <source>
        <dbReference type="ARBA" id="ARBA00023136"/>
    </source>
</evidence>
<dbReference type="InterPro" id="IPR036259">
    <property type="entry name" value="MFS_trans_sf"/>
</dbReference>
<keyword evidence="4 8" id="KW-0812">Transmembrane</keyword>
<comment type="similarity">
    <text evidence="2 7">Belongs to the major facilitator superfamily. Sugar transporter (TC 2.A.1.1) family.</text>
</comment>
<feature type="transmembrane region" description="Helical" evidence="8">
    <location>
        <begin position="358"/>
        <end position="377"/>
    </location>
</feature>
<evidence type="ECO:0000256" key="3">
    <source>
        <dbReference type="ARBA" id="ARBA00022448"/>
    </source>
</evidence>
<dbReference type="PROSITE" id="PS00217">
    <property type="entry name" value="SUGAR_TRANSPORT_2"/>
    <property type="match status" value="1"/>
</dbReference>
<feature type="transmembrane region" description="Helical" evidence="8">
    <location>
        <begin position="485"/>
        <end position="506"/>
    </location>
</feature>
<feature type="domain" description="Major facilitator superfamily (MFS) profile" evidence="9">
    <location>
        <begin position="62"/>
        <end position="512"/>
    </location>
</feature>
<evidence type="ECO:0000256" key="5">
    <source>
        <dbReference type="ARBA" id="ARBA00022989"/>
    </source>
</evidence>
<feature type="transmembrane region" description="Helical" evidence="8">
    <location>
        <begin position="59"/>
        <end position="86"/>
    </location>
</feature>
<evidence type="ECO:0000313" key="11">
    <source>
        <dbReference type="Proteomes" id="UP000256328"/>
    </source>
</evidence>
<evidence type="ECO:0000256" key="4">
    <source>
        <dbReference type="ARBA" id="ARBA00022692"/>
    </source>
</evidence>
<keyword evidence="5 8" id="KW-1133">Transmembrane helix</keyword>
<evidence type="ECO:0000256" key="2">
    <source>
        <dbReference type="ARBA" id="ARBA00010992"/>
    </source>
</evidence>
<dbReference type="Pfam" id="PF00083">
    <property type="entry name" value="Sugar_tr"/>
    <property type="match status" value="1"/>
</dbReference>
<feature type="transmembrane region" description="Helical" evidence="8">
    <location>
        <begin position="455"/>
        <end position="473"/>
    </location>
</feature>
<comment type="caution">
    <text evidence="10">The sequence shown here is derived from an EMBL/GenBank/DDBJ whole genome shotgun (WGS) entry which is preliminary data.</text>
</comment>
<dbReference type="Proteomes" id="UP000256328">
    <property type="component" value="Unassembled WGS sequence"/>
</dbReference>
<sequence length="553" mass="61663">MATTVPDKSAETAHQLETVPATTLDEKLRGNVLDEYAQDGVKNEHDMTPLEAIKSHPMAVFWCLMVSMCVVMEGYDTILIGNFYAYPAFARNYGVYVPTTQNYQITAEWQSALGNSGGIGAFFGALLNGYLVSMFGQKRVLLGALIVLTAFIFMTVFAQNLVVLLVGEIMCGLPWGIFATTAPAYASEVLPLPLRVYLTSYTNMCFIMGQLIAAGVLSAFVDKKTWQWAYRIPFAIQWAWPLVLFPILLFSPESPWHLVRKGRLEEAEKSIRRLQRSSAGLDPKQALALIVHTNNIEQELTAGTSYLDCFRGVERRRTEISCMCFAGQVFVGSLFAYNSTYFFQQIGFDSTQTYRLNVGSTGMALFGTLCNWFILLPRFGRRKIYLIGTATMTTFLFIIGFLQIGANAHGGKPGPLLHAQGAFTMLWTFCFQLSVGQLGWALPAEVGSTRLRQKTVVLARNAYYLASVIARTLEPYFLNPLKWNIKGFTGFVWGSTGLLTFIWAYFRLPETKDRTFDEIDILFAKGVKARHFAETNVNTFDEGEPVVAAAKGI</sequence>
<feature type="transmembrane region" description="Helical" evidence="8">
    <location>
        <begin position="198"/>
        <end position="220"/>
    </location>
</feature>
<dbReference type="AlphaFoldDB" id="A0A3D8QM29"/>
<dbReference type="NCBIfam" id="TIGR00879">
    <property type="entry name" value="SP"/>
    <property type="match status" value="1"/>
</dbReference>
<feature type="transmembrane region" description="Helical" evidence="8">
    <location>
        <begin position="320"/>
        <end position="338"/>
    </location>
</feature>
<feature type="transmembrane region" description="Helical" evidence="8">
    <location>
        <begin position="112"/>
        <end position="133"/>
    </location>
</feature>
<dbReference type="FunFam" id="1.20.1250.20:FF:000078">
    <property type="entry name" value="MFS maltose transporter, putative"/>
    <property type="match status" value="1"/>
</dbReference>
<gene>
    <name evidence="10" type="ORF">BP5796_11129</name>
</gene>
<evidence type="ECO:0000256" key="8">
    <source>
        <dbReference type="SAM" id="Phobius"/>
    </source>
</evidence>
<evidence type="ECO:0000256" key="7">
    <source>
        <dbReference type="RuleBase" id="RU003346"/>
    </source>
</evidence>
<feature type="transmembrane region" description="Helical" evidence="8">
    <location>
        <begin position="384"/>
        <end position="404"/>
    </location>
</feature>
<proteinExistence type="inferred from homology"/>
<dbReference type="OrthoDB" id="6612291at2759"/>
<dbReference type="InterPro" id="IPR003663">
    <property type="entry name" value="Sugar/inositol_transpt"/>
</dbReference>
<protein>
    <recommendedName>
        <fullName evidence="9">Major facilitator superfamily (MFS) profile domain-containing protein</fullName>
    </recommendedName>
</protein>
<reference evidence="10 11" key="1">
    <citation type="journal article" date="2018" name="IMA Fungus">
        <title>IMA Genome-F 9: Draft genome sequence of Annulohypoxylon stygium, Aspergillus mulundensis, Berkeleyomyces basicola (syn. Thielaviopsis basicola), Ceratocystis smalleyi, two Cercospora beticola strains, Coleophoma cylindrospora, Fusarium fracticaudum, Phialophora cf. hyalina, and Morchella septimelata.</title>
        <authorList>
            <person name="Wingfield B.D."/>
            <person name="Bills G.F."/>
            <person name="Dong Y."/>
            <person name="Huang W."/>
            <person name="Nel W.J."/>
            <person name="Swalarsk-Parry B.S."/>
            <person name="Vaghefi N."/>
            <person name="Wilken P.M."/>
            <person name="An Z."/>
            <person name="de Beer Z.W."/>
            <person name="De Vos L."/>
            <person name="Chen L."/>
            <person name="Duong T.A."/>
            <person name="Gao Y."/>
            <person name="Hammerbacher A."/>
            <person name="Kikkert J.R."/>
            <person name="Li Y."/>
            <person name="Li H."/>
            <person name="Li K."/>
            <person name="Li Q."/>
            <person name="Liu X."/>
            <person name="Ma X."/>
            <person name="Naidoo K."/>
            <person name="Pethybridge S.J."/>
            <person name="Sun J."/>
            <person name="Steenkamp E.T."/>
            <person name="van der Nest M.A."/>
            <person name="van Wyk S."/>
            <person name="Wingfield M.J."/>
            <person name="Xiong C."/>
            <person name="Yue Q."/>
            <person name="Zhang X."/>
        </authorList>
    </citation>
    <scope>NUCLEOTIDE SEQUENCE [LARGE SCALE GENOMIC DNA]</scope>
    <source>
        <strain evidence="10 11">BP5796</strain>
    </source>
</reference>
<feature type="transmembrane region" description="Helical" evidence="8">
    <location>
        <begin position="424"/>
        <end position="443"/>
    </location>
</feature>
<organism evidence="10 11">
    <name type="scientific">Coleophoma crateriformis</name>
    <dbReference type="NCBI Taxonomy" id="565419"/>
    <lineage>
        <taxon>Eukaryota</taxon>
        <taxon>Fungi</taxon>
        <taxon>Dikarya</taxon>
        <taxon>Ascomycota</taxon>
        <taxon>Pezizomycotina</taxon>
        <taxon>Leotiomycetes</taxon>
        <taxon>Helotiales</taxon>
        <taxon>Dermateaceae</taxon>
        <taxon>Coleophoma</taxon>
    </lineage>
</organism>
<evidence type="ECO:0000256" key="1">
    <source>
        <dbReference type="ARBA" id="ARBA00004141"/>
    </source>
</evidence>
<dbReference type="Gene3D" id="1.20.1250.20">
    <property type="entry name" value="MFS general substrate transporter like domains"/>
    <property type="match status" value="1"/>
</dbReference>
<feature type="transmembrane region" description="Helical" evidence="8">
    <location>
        <begin position="164"/>
        <end position="186"/>
    </location>
</feature>
<dbReference type="InterPro" id="IPR005829">
    <property type="entry name" value="Sugar_transporter_CS"/>
</dbReference>
<keyword evidence="6 8" id="KW-0472">Membrane</keyword>
<evidence type="ECO:0000313" key="10">
    <source>
        <dbReference type="EMBL" id="RDW62827.1"/>
    </source>
</evidence>
<dbReference type="EMBL" id="PDLN01000017">
    <property type="protein sequence ID" value="RDW62827.1"/>
    <property type="molecule type" value="Genomic_DNA"/>
</dbReference>
<dbReference type="PANTHER" id="PTHR48022:SF83">
    <property type="entry name" value="MAJOR FACILITATOR SUPERFAMILY (MFS) PROFILE DOMAIN-CONTAINING PROTEIN"/>
    <property type="match status" value="1"/>
</dbReference>